<dbReference type="AlphaFoldDB" id="A0A6A6YPD9"/>
<evidence type="ECO:0000313" key="5">
    <source>
        <dbReference type="EMBL" id="KAF2809845.1"/>
    </source>
</evidence>
<keyword evidence="1" id="KW-0547">Nucleotide-binding</keyword>
<dbReference type="EMBL" id="MU003701">
    <property type="protein sequence ID" value="KAF2809845.1"/>
    <property type="molecule type" value="Genomic_DNA"/>
</dbReference>
<feature type="compositionally biased region" description="Polar residues" evidence="3">
    <location>
        <begin position="1"/>
        <end position="10"/>
    </location>
</feature>
<evidence type="ECO:0000313" key="7">
    <source>
        <dbReference type="RefSeq" id="XP_033576809.1"/>
    </source>
</evidence>
<evidence type="ECO:0000259" key="4">
    <source>
        <dbReference type="Pfam" id="PF00176"/>
    </source>
</evidence>
<dbReference type="InterPro" id="IPR000330">
    <property type="entry name" value="SNF2_N"/>
</dbReference>
<proteinExistence type="predicted"/>
<reference evidence="7" key="2">
    <citation type="submission" date="2020-04" db="EMBL/GenBank/DDBJ databases">
        <authorList>
            <consortium name="NCBI Genome Project"/>
        </authorList>
    </citation>
    <scope>NUCLEOTIDE SEQUENCE</scope>
    <source>
        <strain evidence="7">CBS 304.34</strain>
    </source>
</reference>
<sequence>MEGFASTATAGPSEPAAYQTATDATRASSLHPNARVAVLRGAALLGEPVFDDLEPEARRRLATASSKTSVPPSRGETLTATRKDTQRARLIVDEDQRSKKDKSQLCTPLNAFRAPIRVLLTGTPRDSATELLNLLQFLDDTDKAVELGRIASVNTIPTCTQHTRLEFCDTIALEKDAEGSMPFAEDDELLSRDWQIYQATPSEATSGESALFSHIAPQLPVHCCLRRT</sequence>
<dbReference type="InterPro" id="IPR027417">
    <property type="entry name" value="P-loop_NTPase"/>
</dbReference>
<accession>A0A6A6YPD9</accession>
<dbReference type="Pfam" id="PF00176">
    <property type="entry name" value="SNF2-rel_dom"/>
    <property type="match status" value="1"/>
</dbReference>
<feature type="domain" description="SNF2 N-terminal" evidence="4">
    <location>
        <begin position="85"/>
        <end position="139"/>
    </location>
</feature>
<keyword evidence="6" id="KW-1185">Reference proteome</keyword>
<feature type="region of interest" description="Disordered" evidence="3">
    <location>
        <begin position="60"/>
        <end position="83"/>
    </location>
</feature>
<organism evidence="5">
    <name type="scientific">Mytilinidion resinicola</name>
    <dbReference type="NCBI Taxonomy" id="574789"/>
    <lineage>
        <taxon>Eukaryota</taxon>
        <taxon>Fungi</taxon>
        <taxon>Dikarya</taxon>
        <taxon>Ascomycota</taxon>
        <taxon>Pezizomycotina</taxon>
        <taxon>Dothideomycetes</taxon>
        <taxon>Pleosporomycetidae</taxon>
        <taxon>Mytilinidiales</taxon>
        <taxon>Mytilinidiaceae</taxon>
        <taxon>Mytilinidion</taxon>
    </lineage>
</organism>
<keyword evidence="2" id="KW-0067">ATP-binding</keyword>
<evidence type="ECO:0000313" key="6">
    <source>
        <dbReference type="Proteomes" id="UP000504636"/>
    </source>
</evidence>
<dbReference type="Gene3D" id="3.40.50.10810">
    <property type="entry name" value="Tandem AAA-ATPase domain"/>
    <property type="match status" value="1"/>
</dbReference>
<gene>
    <name evidence="5 7" type="ORF">BDZ99DRAFT_477205</name>
</gene>
<dbReference type="InterPro" id="IPR038718">
    <property type="entry name" value="SNF2-like_sf"/>
</dbReference>
<dbReference type="GeneID" id="54462996"/>
<evidence type="ECO:0000256" key="3">
    <source>
        <dbReference type="SAM" id="MobiDB-lite"/>
    </source>
</evidence>
<feature type="region of interest" description="Disordered" evidence="3">
    <location>
        <begin position="1"/>
        <end position="31"/>
    </location>
</feature>
<dbReference type="OrthoDB" id="20507at2759"/>
<dbReference type="SUPFAM" id="SSF52540">
    <property type="entry name" value="P-loop containing nucleoside triphosphate hydrolases"/>
    <property type="match status" value="1"/>
</dbReference>
<protein>
    <recommendedName>
        <fullName evidence="4">SNF2 N-terminal domain-containing protein</fullName>
    </recommendedName>
</protein>
<name>A0A6A6YPD9_9PEZI</name>
<dbReference type="Proteomes" id="UP000504636">
    <property type="component" value="Unplaced"/>
</dbReference>
<reference evidence="5 7" key="1">
    <citation type="journal article" date="2020" name="Stud. Mycol.">
        <title>101 Dothideomycetes genomes: a test case for predicting lifestyles and emergence of pathogens.</title>
        <authorList>
            <person name="Haridas S."/>
            <person name="Albert R."/>
            <person name="Binder M."/>
            <person name="Bloem J."/>
            <person name="Labutti K."/>
            <person name="Salamov A."/>
            <person name="Andreopoulos B."/>
            <person name="Baker S."/>
            <person name="Barry K."/>
            <person name="Bills G."/>
            <person name="Bluhm B."/>
            <person name="Cannon C."/>
            <person name="Castanera R."/>
            <person name="Culley D."/>
            <person name="Daum C."/>
            <person name="Ezra D."/>
            <person name="Gonzalez J."/>
            <person name="Henrissat B."/>
            <person name="Kuo A."/>
            <person name="Liang C."/>
            <person name="Lipzen A."/>
            <person name="Lutzoni F."/>
            <person name="Magnuson J."/>
            <person name="Mondo S."/>
            <person name="Nolan M."/>
            <person name="Ohm R."/>
            <person name="Pangilinan J."/>
            <person name="Park H.-J."/>
            <person name="Ramirez L."/>
            <person name="Alfaro M."/>
            <person name="Sun H."/>
            <person name="Tritt A."/>
            <person name="Yoshinaga Y."/>
            <person name="Zwiers L.-H."/>
            <person name="Turgeon B."/>
            <person name="Goodwin S."/>
            <person name="Spatafora J."/>
            <person name="Crous P."/>
            <person name="Grigoriev I."/>
        </authorList>
    </citation>
    <scope>NUCLEOTIDE SEQUENCE</scope>
    <source>
        <strain evidence="5 7">CBS 304.34</strain>
    </source>
</reference>
<feature type="compositionally biased region" description="Polar residues" evidence="3">
    <location>
        <begin position="19"/>
        <end position="31"/>
    </location>
</feature>
<reference evidence="7" key="3">
    <citation type="submission" date="2025-04" db="UniProtKB">
        <authorList>
            <consortium name="RefSeq"/>
        </authorList>
    </citation>
    <scope>IDENTIFICATION</scope>
    <source>
        <strain evidence="7">CBS 304.34</strain>
    </source>
</reference>
<evidence type="ECO:0000256" key="1">
    <source>
        <dbReference type="ARBA" id="ARBA00022741"/>
    </source>
</evidence>
<dbReference type="GO" id="GO:0005524">
    <property type="term" value="F:ATP binding"/>
    <property type="evidence" value="ECO:0007669"/>
    <property type="project" value="InterPro"/>
</dbReference>
<feature type="compositionally biased region" description="Polar residues" evidence="3">
    <location>
        <begin position="63"/>
        <end position="80"/>
    </location>
</feature>
<dbReference type="RefSeq" id="XP_033576809.1">
    <property type="nucleotide sequence ID" value="XM_033722103.1"/>
</dbReference>
<evidence type="ECO:0000256" key="2">
    <source>
        <dbReference type="ARBA" id="ARBA00022840"/>
    </source>
</evidence>